<dbReference type="PANTHER" id="PTHR11783">
    <property type="entry name" value="SULFOTRANSFERASE SULT"/>
    <property type="match status" value="1"/>
</dbReference>
<dbReference type="Gene3D" id="3.40.50.300">
    <property type="entry name" value="P-loop containing nucleotide triphosphate hydrolases"/>
    <property type="match status" value="1"/>
</dbReference>
<dbReference type="AlphaFoldDB" id="A0AAW1UXP0"/>
<name>A0AAW1UXP0_9CUCU</name>
<dbReference type="EMBL" id="JARQZJ010000093">
    <property type="protein sequence ID" value="KAK9884596.1"/>
    <property type="molecule type" value="Genomic_DNA"/>
</dbReference>
<dbReference type="Pfam" id="PF00685">
    <property type="entry name" value="Sulfotransfer_1"/>
    <property type="match status" value="1"/>
</dbReference>
<evidence type="ECO:0000256" key="2">
    <source>
        <dbReference type="ARBA" id="ARBA00022679"/>
    </source>
</evidence>
<dbReference type="InterPro" id="IPR000863">
    <property type="entry name" value="Sulfotransferase_dom"/>
</dbReference>
<gene>
    <name evidence="4" type="ORF">WA026_007436</name>
</gene>
<protein>
    <recommendedName>
        <fullName evidence="3">Sulfotransferase domain-containing protein</fullName>
    </recommendedName>
</protein>
<comment type="similarity">
    <text evidence="1">Belongs to the sulfotransferase 1 family.</text>
</comment>
<keyword evidence="2" id="KW-0808">Transferase</keyword>
<proteinExistence type="inferred from homology"/>
<comment type="caution">
    <text evidence="4">The sequence shown here is derived from an EMBL/GenBank/DDBJ whole genome shotgun (WGS) entry which is preliminary data.</text>
</comment>
<dbReference type="InterPro" id="IPR027417">
    <property type="entry name" value="P-loop_NTPase"/>
</dbReference>
<evidence type="ECO:0000313" key="4">
    <source>
        <dbReference type="EMBL" id="KAK9884596.1"/>
    </source>
</evidence>
<reference evidence="4 5" key="1">
    <citation type="submission" date="2023-03" db="EMBL/GenBank/DDBJ databases">
        <title>Genome insight into feeding habits of ladybird beetles.</title>
        <authorList>
            <person name="Li H.-S."/>
            <person name="Huang Y.-H."/>
            <person name="Pang H."/>
        </authorList>
    </citation>
    <scope>NUCLEOTIDE SEQUENCE [LARGE SCALE GENOMIC DNA]</scope>
    <source>
        <strain evidence="4">SYSU_2023b</strain>
        <tissue evidence="4">Whole body</tissue>
    </source>
</reference>
<dbReference type="GO" id="GO:0008146">
    <property type="term" value="F:sulfotransferase activity"/>
    <property type="evidence" value="ECO:0007669"/>
    <property type="project" value="InterPro"/>
</dbReference>
<evidence type="ECO:0000313" key="5">
    <source>
        <dbReference type="Proteomes" id="UP001431783"/>
    </source>
</evidence>
<sequence length="264" mass="31763">MVWLLLNNLDYEKAMRIPLVERYPFLEADCLFHPKFHAELLEENKHSEEKYQSVKKLHESVSSYLDQMTERRFIKSHLPLSLLPKDLLSSGCKVIYIARNPKDLAVSYYHHQRLMRLHGFKNDFQKFWEYFSKNMVLWAPYWDHIFGGWEKRNEKNLLFMFYENIIKDLKKTISDVQCFLGTEFSDEQLSILQDHLQIENFRKNKSVNFIVWDILGIFNKNEEAFIRKGKNGEAINYFEGHLEKEANEWIEKHLKGTDLKFPKF</sequence>
<accession>A0AAW1UXP0</accession>
<organism evidence="4 5">
    <name type="scientific">Henosepilachna vigintioctopunctata</name>
    <dbReference type="NCBI Taxonomy" id="420089"/>
    <lineage>
        <taxon>Eukaryota</taxon>
        <taxon>Metazoa</taxon>
        <taxon>Ecdysozoa</taxon>
        <taxon>Arthropoda</taxon>
        <taxon>Hexapoda</taxon>
        <taxon>Insecta</taxon>
        <taxon>Pterygota</taxon>
        <taxon>Neoptera</taxon>
        <taxon>Endopterygota</taxon>
        <taxon>Coleoptera</taxon>
        <taxon>Polyphaga</taxon>
        <taxon>Cucujiformia</taxon>
        <taxon>Coccinelloidea</taxon>
        <taxon>Coccinellidae</taxon>
        <taxon>Epilachninae</taxon>
        <taxon>Epilachnini</taxon>
        <taxon>Henosepilachna</taxon>
    </lineage>
</organism>
<evidence type="ECO:0000256" key="1">
    <source>
        <dbReference type="ARBA" id="ARBA00005771"/>
    </source>
</evidence>
<dbReference type="Proteomes" id="UP001431783">
    <property type="component" value="Unassembled WGS sequence"/>
</dbReference>
<keyword evidence="5" id="KW-1185">Reference proteome</keyword>
<feature type="domain" description="Sulfotransferase" evidence="3">
    <location>
        <begin position="1"/>
        <end position="257"/>
    </location>
</feature>
<dbReference type="SUPFAM" id="SSF52540">
    <property type="entry name" value="P-loop containing nucleoside triphosphate hydrolases"/>
    <property type="match status" value="1"/>
</dbReference>
<evidence type="ECO:0000259" key="3">
    <source>
        <dbReference type="Pfam" id="PF00685"/>
    </source>
</evidence>